<name>A0A0J1GUM1_9GAMM</name>
<dbReference type="EMBL" id="LDOT01000034">
    <property type="protein sequence ID" value="KLV03430.1"/>
    <property type="molecule type" value="Genomic_DNA"/>
</dbReference>
<dbReference type="STRING" id="1195763.ABT56_19615"/>
<keyword evidence="1" id="KW-1133">Transmembrane helix</keyword>
<dbReference type="Proteomes" id="UP000036097">
    <property type="component" value="Unassembled WGS sequence"/>
</dbReference>
<gene>
    <name evidence="2" type="ORF">ABT56_19615</name>
</gene>
<sequence>MVVLGLVFNLYWAAAVLGQSQWVVALVIMLVTAWALFPGSARFSLLLGGIGIGMDFMLIQAGVLAFDAEGMPLWLVLLWLGFASFVWIMRSRLLVMPYWLLGLIGSLGGAMSYLAGYRFDAASLPYGIELSGLVLLLCWGLFTFVAIGLLTTVNRLFGGRYAKPFRF</sequence>
<comment type="caution">
    <text evidence="2">The sequence shown here is derived from an EMBL/GenBank/DDBJ whole genome shotgun (WGS) entry which is preliminary data.</text>
</comment>
<proteinExistence type="predicted"/>
<evidence type="ECO:0000256" key="1">
    <source>
        <dbReference type="SAM" id="Phobius"/>
    </source>
</evidence>
<reference evidence="2 3" key="1">
    <citation type="submission" date="2015-05" db="EMBL/GenBank/DDBJ databases">
        <title>Photobacterium galathea sp. nov.</title>
        <authorList>
            <person name="Machado H."/>
            <person name="Gram L."/>
        </authorList>
    </citation>
    <scope>NUCLEOTIDE SEQUENCE [LARGE SCALE GENOMIC DNA]</scope>
    <source>
        <strain evidence="2 3">CGMCC 1.12159</strain>
    </source>
</reference>
<feature type="transmembrane region" description="Helical" evidence="1">
    <location>
        <begin position="134"/>
        <end position="157"/>
    </location>
</feature>
<feature type="transmembrane region" description="Helical" evidence="1">
    <location>
        <begin position="96"/>
        <end position="114"/>
    </location>
</feature>
<feature type="transmembrane region" description="Helical" evidence="1">
    <location>
        <begin position="12"/>
        <end position="37"/>
    </location>
</feature>
<organism evidence="2 3">
    <name type="scientific">Photobacterium aquae</name>
    <dbReference type="NCBI Taxonomy" id="1195763"/>
    <lineage>
        <taxon>Bacteria</taxon>
        <taxon>Pseudomonadati</taxon>
        <taxon>Pseudomonadota</taxon>
        <taxon>Gammaproteobacteria</taxon>
        <taxon>Vibrionales</taxon>
        <taxon>Vibrionaceae</taxon>
        <taxon>Photobacterium</taxon>
    </lineage>
</organism>
<protein>
    <recommendedName>
        <fullName evidence="4">Zinc ABC transporter permease</fullName>
    </recommendedName>
</protein>
<feature type="transmembrane region" description="Helical" evidence="1">
    <location>
        <begin position="71"/>
        <end position="89"/>
    </location>
</feature>
<evidence type="ECO:0000313" key="3">
    <source>
        <dbReference type="Proteomes" id="UP000036097"/>
    </source>
</evidence>
<dbReference type="InterPro" id="IPR021306">
    <property type="entry name" value="DUF2878"/>
</dbReference>
<dbReference type="Pfam" id="PF11086">
    <property type="entry name" value="DUF2878"/>
    <property type="match status" value="1"/>
</dbReference>
<evidence type="ECO:0008006" key="4">
    <source>
        <dbReference type="Google" id="ProtNLM"/>
    </source>
</evidence>
<dbReference type="AlphaFoldDB" id="A0A0J1GUM1"/>
<keyword evidence="1" id="KW-0472">Membrane</keyword>
<keyword evidence="1" id="KW-0812">Transmembrane</keyword>
<evidence type="ECO:0000313" key="2">
    <source>
        <dbReference type="EMBL" id="KLV03430.1"/>
    </source>
</evidence>
<keyword evidence="3" id="KW-1185">Reference proteome</keyword>
<dbReference type="PATRIC" id="fig|1195763.3.peg.4198"/>
<feature type="transmembrane region" description="Helical" evidence="1">
    <location>
        <begin position="44"/>
        <end position="65"/>
    </location>
</feature>
<accession>A0A0J1GUM1</accession>